<evidence type="ECO:0000313" key="1">
    <source>
        <dbReference type="EMBL" id="SCB69167.1"/>
    </source>
</evidence>
<sequence length="10" mass="1191">MELGVQPRYV</sequence>
<proteinExistence type="predicted"/>
<name>A0A1G4EPZ0_BACMY</name>
<protein>
    <submittedName>
        <fullName evidence="1">Uncharacterized protein</fullName>
    </submittedName>
</protein>
<accession>A0A1G4EPZ0</accession>
<organism evidence="1 2">
    <name type="scientific">Bacillus mycoides</name>
    <dbReference type="NCBI Taxonomy" id="1405"/>
    <lineage>
        <taxon>Bacteria</taxon>
        <taxon>Bacillati</taxon>
        <taxon>Bacillota</taxon>
        <taxon>Bacilli</taxon>
        <taxon>Bacillales</taxon>
        <taxon>Bacillaceae</taxon>
        <taxon>Bacillus</taxon>
        <taxon>Bacillus cereus group</taxon>
    </lineage>
</organism>
<gene>
    <name evidence="1" type="ORF">BWGO95_03319</name>
</gene>
<reference evidence="1 2" key="1">
    <citation type="submission" date="2016-08" db="EMBL/GenBank/DDBJ databases">
        <authorList>
            <person name="Seilhamer J.J."/>
        </authorList>
    </citation>
    <scope>NUCLEOTIDE SEQUENCE [LARGE SCALE GENOMIC DNA]</scope>
    <source>
        <strain evidence="1 2">SDA_GO95</strain>
    </source>
</reference>
<dbReference type="EMBL" id="FMAK01000037">
    <property type="protein sequence ID" value="SCB69167.1"/>
    <property type="molecule type" value="Genomic_DNA"/>
</dbReference>
<evidence type="ECO:0000313" key="2">
    <source>
        <dbReference type="Proteomes" id="UP000195696"/>
    </source>
</evidence>
<dbReference type="Proteomes" id="UP000195696">
    <property type="component" value="Unassembled WGS sequence"/>
</dbReference>